<comment type="catalytic activity">
    <reaction evidence="8">
        <text>L-threonyl-[protein] + ATP = 3-O-(5'-adenylyl)-L-threonyl-[protein] + diphosphate</text>
        <dbReference type="Rhea" id="RHEA:54292"/>
        <dbReference type="Rhea" id="RHEA-COMP:11060"/>
        <dbReference type="Rhea" id="RHEA-COMP:13847"/>
        <dbReference type="ChEBI" id="CHEBI:30013"/>
        <dbReference type="ChEBI" id="CHEBI:30616"/>
        <dbReference type="ChEBI" id="CHEBI:33019"/>
        <dbReference type="ChEBI" id="CHEBI:138113"/>
        <dbReference type="EC" id="2.7.7.108"/>
    </reaction>
</comment>
<comment type="cofactor">
    <cofactor evidence="8">
        <name>Mg(2+)</name>
        <dbReference type="ChEBI" id="CHEBI:18420"/>
    </cofactor>
    <cofactor evidence="8">
        <name>Mn(2+)</name>
        <dbReference type="ChEBI" id="CHEBI:29035"/>
    </cofactor>
</comment>
<name>A0A380PNZ1_YERFR</name>
<evidence type="ECO:0000256" key="8">
    <source>
        <dbReference type="HAMAP-Rule" id="MF_00692"/>
    </source>
</evidence>
<dbReference type="Pfam" id="PF02696">
    <property type="entry name" value="SelO"/>
    <property type="match status" value="1"/>
</dbReference>
<dbReference type="Proteomes" id="UP000254835">
    <property type="component" value="Unassembled WGS sequence"/>
</dbReference>
<dbReference type="GO" id="GO:0000287">
    <property type="term" value="F:magnesium ion binding"/>
    <property type="evidence" value="ECO:0007669"/>
    <property type="project" value="UniProtKB-UniRule"/>
</dbReference>
<evidence type="ECO:0000256" key="7">
    <source>
        <dbReference type="ARBA" id="ARBA00022842"/>
    </source>
</evidence>
<feature type="binding site" evidence="8">
    <location>
        <position position="279"/>
    </location>
    <ligand>
        <name>Mg(2+)</name>
        <dbReference type="ChEBI" id="CHEBI:18420"/>
    </ligand>
</feature>
<comment type="catalytic activity">
    <reaction evidence="8">
        <text>L-tyrosyl-[protein] + ATP = O-(5'-adenylyl)-L-tyrosyl-[protein] + diphosphate</text>
        <dbReference type="Rhea" id="RHEA:54288"/>
        <dbReference type="Rhea" id="RHEA-COMP:10136"/>
        <dbReference type="Rhea" id="RHEA-COMP:13846"/>
        <dbReference type="ChEBI" id="CHEBI:30616"/>
        <dbReference type="ChEBI" id="CHEBI:33019"/>
        <dbReference type="ChEBI" id="CHEBI:46858"/>
        <dbReference type="ChEBI" id="CHEBI:83624"/>
        <dbReference type="EC" id="2.7.7.108"/>
    </reaction>
</comment>
<feature type="binding site" evidence="8">
    <location>
        <position position="110"/>
    </location>
    <ligand>
        <name>ATP</name>
        <dbReference type="ChEBI" id="CHEBI:30616"/>
    </ligand>
</feature>
<dbReference type="OrthoDB" id="9776281at2"/>
<keyword evidence="2 8" id="KW-0808">Transferase</keyword>
<keyword evidence="3 8" id="KW-0548">Nucleotidyltransferase</keyword>
<reference evidence="10 11" key="1">
    <citation type="submission" date="2018-06" db="EMBL/GenBank/DDBJ databases">
        <authorList>
            <consortium name="Pathogen Informatics"/>
            <person name="Doyle S."/>
        </authorList>
    </citation>
    <scope>NUCLEOTIDE SEQUENCE [LARGE SCALE GENOMIC DNA]</scope>
    <source>
        <strain evidence="10 11">NCTC11470</strain>
    </source>
</reference>
<dbReference type="EMBL" id="UHJA01000001">
    <property type="protein sequence ID" value="SUP75334.1"/>
    <property type="molecule type" value="Genomic_DNA"/>
</dbReference>
<dbReference type="GeneID" id="57907415"/>
<evidence type="ECO:0000313" key="10">
    <source>
        <dbReference type="EMBL" id="SUP75334.1"/>
    </source>
</evidence>
<evidence type="ECO:0000313" key="11">
    <source>
        <dbReference type="Proteomes" id="UP000254835"/>
    </source>
</evidence>
<comment type="catalytic activity">
    <reaction evidence="8">
        <text>L-tyrosyl-[protein] + UTP = O-(5'-uridylyl)-L-tyrosyl-[protein] + diphosphate</text>
        <dbReference type="Rhea" id="RHEA:83887"/>
        <dbReference type="Rhea" id="RHEA-COMP:10136"/>
        <dbReference type="Rhea" id="RHEA-COMP:20238"/>
        <dbReference type="ChEBI" id="CHEBI:33019"/>
        <dbReference type="ChEBI" id="CHEBI:46398"/>
        <dbReference type="ChEBI" id="CHEBI:46858"/>
        <dbReference type="ChEBI" id="CHEBI:90602"/>
    </reaction>
</comment>
<dbReference type="PANTHER" id="PTHR32057:SF14">
    <property type="entry name" value="PROTEIN ADENYLYLTRANSFERASE SELO, MITOCHONDRIAL"/>
    <property type="match status" value="1"/>
</dbReference>
<dbReference type="EC" id="2.7.7.108" evidence="8"/>
<evidence type="ECO:0000256" key="2">
    <source>
        <dbReference type="ARBA" id="ARBA00022679"/>
    </source>
</evidence>
<evidence type="ECO:0000256" key="6">
    <source>
        <dbReference type="ARBA" id="ARBA00022840"/>
    </source>
</evidence>
<dbReference type="GO" id="GO:0005524">
    <property type="term" value="F:ATP binding"/>
    <property type="evidence" value="ECO:0007669"/>
    <property type="project" value="UniProtKB-UniRule"/>
</dbReference>
<protein>
    <recommendedName>
        <fullName evidence="8">Protein nucleotidyltransferase YdiU</fullName>
        <ecNumber evidence="8">2.7.7.-</ecNumber>
    </recommendedName>
    <alternativeName>
        <fullName evidence="8">Protein adenylyltransferase YdiU</fullName>
        <ecNumber evidence="8">2.7.7.108</ecNumber>
    </alternativeName>
    <alternativeName>
        <fullName evidence="8">Protein uridylyltransferase YdiU</fullName>
        <ecNumber evidence="8">2.7.7.-</ecNumber>
    </alternativeName>
</protein>
<feature type="binding site" evidence="8">
    <location>
        <position position="279"/>
    </location>
    <ligand>
        <name>ATP</name>
        <dbReference type="ChEBI" id="CHEBI:30616"/>
    </ligand>
</feature>
<feature type="binding site" evidence="8">
    <location>
        <position position="270"/>
    </location>
    <ligand>
        <name>Mg(2+)</name>
        <dbReference type="ChEBI" id="CHEBI:18420"/>
    </ligand>
</feature>
<dbReference type="GO" id="GO:0030145">
    <property type="term" value="F:manganese ion binding"/>
    <property type="evidence" value="ECO:0007669"/>
    <property type="project" value="UniProtKB-UniRule"/>
</dbReference>
<evidence type="ECO:0000256" key="4">
    <source>
        <dbReference type="ARBA" id="ARBA00022723"/>
    </source>
</evidence>
<comment type="similarity">
    <text evidence="1 8">Belongs to the SELO family.</text>
</comment>
<feature type="active site" description="Proton acceptor" evidence="8">
    <location>
        <position position="269"/>
    </location>
</feature>
<evidence type="ECO:0000256" key="9">
    <source>
        <dbReference type="SAM" id="MobiDB-lite"/>
    </source>
</evidence>
<feature type="binding site" evidence="8">
    <location>
        <position position="143"/>
    </location>
    <ligand>
        <name>ATP</name>
        <dbReference type="ChEBI" id="CHEBI:30616"/>
    </ligand>
</feature>
<dbReference type="EC" id="2.7.7.-" evidence="8"/>
<dbReference type="InterPro" id="IPR003846">
    <property type="entry name" value="SelO"/>
</dbReference>
<comment type="catalytic activity">
    <reaction evidence="8">
        <text>L-seryl-[protein] + ATP = 3-O-(5'-adenylyl)-L-seryl-[protein] + diphosphate</text>
        <dbReference type="Rhea" id="RHEA:58120"/>
        <dbReference type="Rhea" id="RHEA-COMP:9863"/>
        <dbReference type="Rhea" id="RHEA-COMP:15073"/>
        <dbReference type="ChEBI" id="CHEBI:29999"/>
        <dbReference type="ChEBI" id="CHEBI:30616"/>
        <dbReference type="ChEBI" id="CHEBI:33019"/>
        <dbReference type="ChEBI" id="CHEBI:142516"/>
        <dbReference type="EC" id="2.7.7.108"/>
    </reaction>
</comment>
<keyword evidence="8" id="KW-0464">Manganese</keyword>
<comment type="catalytic activity">
    <reaction evidence="8">
        <text>L-histidyl-[protein] + UTP = N(tele)-(5'-uridylyl)-L-histidyl-[protein] + diphosphate</text>
        <dbReference type="Rhea" id="RHEA:83891"/>
        <dbReference type="Rhea" id="RHEA-COMP:9745"/>
        <dbReference type="Rhea" id="RHEA-COMP:20239"/>
        <dbReference type="ChEBI" id="CHEBI:29979"/>
        <dbReference type="ChEBI" id="CHEBI:33019"/>
        <dbReference type="ChEBI" id="CHEBI:46398"/>
        <dbReference type="ChEBI" id="CHEBI:233474"/>
    </reaction>
</comment>
<feature type="binding site" evidence="8">
    <location>
        <position position="130"/>
    </location>
    <ligand>
        <name>ATP</name>
        <dbReference type="ChEBI" id="CHEBI:30616"/>
    </ligand>
</feature>
<dbReference type="AlphaFoldDB" id="A0A380PNZ1"/>
<gene>
    <name evidence="8" type="primary">ydiU</name>
    <name evidence="8" type="synonym">selO</name>
    <name evidence="10" type="ORF">NCTC11470_00340</name>
</gene>
<dbReference type="GO" id="GO:0070733">
    <property type="term" value="F:AMPylase activity"/>
    <property type="evidence" value="ECO:0007669"/>
    <property type="project" value="UniProtKB-EC"/>
</dbReference>
<evidence type="ECO:0000256" key="1">
    <source>
        <dbReference type="ARBA" id="ARBA00009747"/>
    </source>
</evidence>
<feature type="binding site" evidence="8">
    <location>
        <position position="142"/>
    </location>
    <ligand>
        <name>ATP</name>
        <dbReference type="ChEBI" id="CHEBI:30616"/>
    </ligand>
</feature>
<accession>A0A380PNZ1</accession>
<keyword evidence="6 8" id="KW-0067">ATP-binding</keyword>
<dbReference type="PANTHER" id="PTHR32057">
    <property type="entry name" value="PROTEIN ADENYLYLTRANSFERASE SELO, MITOCHONDRIAL"/>
    <property type="match status" value="1"/>
</dbReference>
<feature type="binding site" evidence="8">
    <location>
        <position position="109"/>
    </location>
    <ligand>
        <name>ATP</name>
        <dbReference type="ChEBI" id="CHEBI:30616"/>
    </ligand>
</feature>
<keyword evidence="5 8" id="KW-0547">Nucleotide-binding</keyword>
<organism evidence="10 11">
    <name type="scientific">Yersinia frederiksenii</name>
    <dbReference type="NCBI Taxonomy" id="29484"/>
    <lineage>
        <taxon>Bacteria</taxon>
        <taxon>Pseudomonadati</taxon>
        <taxon>Pseudomonadota</taxon>
        <taxon>Gammaproteobacteria</taxon>
        <taxon>Enterobacterales</taxon>
        <taxon>Yersiniaceae</taxon>
        <taxon>Yersinia</taxon>
    </lineage>
</organism>
<dbReference type="RefSeq" id="WP_004706572.1">
    <property type="nucleotide sequence ID" value="NZ_CABHXP010000128.1"/>
</dbReference>
<feature type="region of interest" description="Disordered" evidence="9">
    <location>
        <begin position="1"/>
        <end position="27"/>
    </location>
</feature>
<keyword evidence="4 8" id="KW-0479">Metal-binding</keyword>
<feature type="compositionally biased region" description="Polar residues" evidence="9">
    <location>
        <begin position="1"/>
        <end position="16"/>
    </location>
</feature>
<evidence type="ECO:0000256" key="3">
    <source>
        <dbReference type="ARBA" id="ARBA00022695"/>
    </source>
</evidence>
<feature type="binding site" evidence="8">
    <location>
        <position position="107"/>
    </location>
    <ligand>
        <name>ATP</name>
        <dbReference type="ChEBI" id="CHEBI:30616"/>
    </ligand>
</feature>
<evidence type="ECO:0000256" key="5">
    <source>
        <dbReference type="ARBA" id="ARBA00022741"/>
    </source>
</evidence>
<dbReference type="NCBIfam" id="NF000658">
    <property type="entry name" value="PRK00029.1"/>
    <property type="match status" value="1"/>
</dbReference>
<feature type="binding site" evidence="8">
    <location>
        <position position="193"/>
    </location>
    <ligand>
        <name>ATP</name>
        <dbReference type="ChEBI" id="CHEBI:30616"/>
    </ligand>
</feature>
<sequence>MSPLNTAESGQESGADNTPEFDNAPQFDNSYGQQLSGFYTHLQPTPLKGARLFYHSEPLAQELGLDASWFSTPKSAVWAGERLLPGMEPLAQVYSGHQFGVWAGQLGDGRGILLGEQQLSDGRSMDWHLKGAGLTPYSRMGDGRAVLRSVVREFLASEALHHLGVPTSRALTIVTSDHPVYREQPERGAMLLRVAESHVRFGHFEHFYYRQQPAQVKQLADYVIARHWPQFVGQEECYLLWFTDVVKRTAGLMAHWQTKGFAHGVMNTDNMSILGITMDYGPFGFLDDYAPGYICNHSDHQGRYAFDNQPAVALWNLHRLGQALSGLMSTEQLQLALEAYEPELMAAYGQQMRAKLGFSHSDSQDNDLLTGLLSLMIKEGRDYTRTFRLLSEVEMHSTQSPLRDDFIDRAAFDSWFSRYRLRLQQESIDDVQRQQAMKAANPKYILRNYLAQLAIDHAEKDDIEFLQRLHQALQQPFADQPEFNDLAELPPDWGKHLEISCSS</sequence>
<keyword evidence="7 8" id="KW-0460">Magnesium</keyword>
<comment type="catalytic activity">
    <reaction evidence="8">
        <text>L-seryl-[protein] + UTP = O-(5'-uridylyl)-L-seryl-[protein] + diphosphate</text>
        <dbReference type="Rhea" id="RHEA:64604"/>
        <dbReference type="Rhea" id="RHEA-COMP:9863"/>
        <dbReference type="Rhea" id="RHEA-COMP:16635"/>
        <dbReference type="ChEBI" id="CHEBI:29999"/>
        <dbReference type="ChEBI" id="CHEBI:33019"/>
        <dbReference type="ChEBI" id="CHEBI:46398"/>
        <dbReference type="ChEBI" id="CHEBI:156051"/>
    </reaction>
</comment>
<dbReference type="HAMAP" id="MF_00692">
    <property type="entry name" value="SelO"/>
    <property type="match status" value="1"/>
</dbReference>
<proteinExistence type="inferred from homology"/>
<feature type="binding site" evidence="8">
    <location>
        <position position="200"/>
    </location>
    <ligand>
        <name>ATP</name>
        <dbReference type="ChEBI" id="CHEBI:30616"/>
    </ligand>
</feature>
<comment type="function">
    <text evidence="8">Nucleotidyltransferase involved in the post-translational modification of proteins. It can catalyze the addition of adenosine monophosphate (AMP) or uridine monophosphate (UMP) to a protein, resulting in modifications known as AMPylation and UMPylation.</text>
</comment>